<reference evidence="1 2" key="1">
    <citation type="submission" date="2016-11" db="EMBL/GenBank/DDBJ databases">
        <title>Trade-off between light-utilization and light-protection in marine flavobacteria.</title>
        <authorList>
            <person name="Kumagai Y."/>
        </authorList>
    </citation>
    <scope>NUCLEOTIDE SEQUENCE [LARGE SCALE GENOMIC DNA]</scope>
    <source>
        <strain evidence="1 2">NBRC 107125</strain>
    </source>
</reference>
<dbReference type="KEGG" id="osg:BST96_04985"/>
<evidence type="ECO:0000313" key="1">
    <source>
        <dbReference type="EMBL" id="ARN73530.1"/>
    </source>
</evidence>
<dbReference type="AlphaFoldDB" id="A0A1X9N606"/>
<dbReference type="EMBL" id="CP019343">
    <property type="protein sequence ID" value="ARN73530.1"/>
    <property type="molecule type" value="Genomic_DNA"/>
</dbReference>
<name>A0A1X9N606_9GAMM</name>
<proteinExistence type="predicted"/>
<sequence>MNKELYESALSGPSREFYLQVFKEVEEGRLFRAAWNWEAFFFGPFWYFNRRFTTLSVVRRLFLFVLIKTIRTDADKE</sequence>
<dbReference type="STRING" id="716816.BST96_04985"/>
<protein>
    <submittedName>
        <fullName evidence="1">Uncharacterized protein</fullName>
    </submittedName>
</protein>
<evidence type="ECO:0000313" key="2">
    <source>
        <dbReference type="Proteomes" id="UP000193450"/>
    </source>
</evidence>
<gene>
    <name evidence="1" type="ORF">BST96_04985</name>
</gene>
<organism evidence="1 2">
    <name type="scientific">Oceanicoccus sagamiensis</name>
    <dbReference type="NCBI Taxonomy" id="716816"/>
    <lineage>
        <taxon>Bacteria</taxon>
        <taxon>Pseudomonadati</taxon>
        <taxon>Pseudomonadota</taxon>
        <taxon>Gammaproteobacteria</taxon>
        <taxon>Cellvibrionales</taxon>
        <taxon>Spongiibacteraceae</taxon>
        <taxon>Oceanicoccus</taxon>
    </lineage>
</organism>
<dbReference type="Proteomes" id="UP000193450">
    <property type="component" value="Chromosome"/>
</dbReference>
<accession>A0A1X9N606</accession>
<keyword evidence="2" id="KW-1185">Reference proteome</keyword>